<dbReference type="Pfam" id="PF00098">
    <property type="entry name" value="zf-CCHC"/>
    <property type="match status" value="1"/>
</dbReference>
<feature type="domain" description="CCHC-type" evidence="3">
    <location>
        <begin position="99"/>
        <end position="114"/>
    </location>
</feature>
<reference evidence="4" key="1">
    <citation type="journal article" date="2019" name="Sci. Rep.">
        <title>Draft genome of Tanacetum cinerariifolium, the natural source of mosquito coil.</title>
        <authorList>
            <person name="Yamashiro T."/>
            <person name="Shiraishi A."/>
            <person name="Satake H."/>
            <person name="Nakayama K."/>
        </authorList>
    </citation>
    <scope>NUCLEOTIDE SEQUENCE</scope>
</reference>
<dbReference type="InterPro" id="IPR001878">
    <property type="entry name" value="Znf_CCHC"/>
</dbReference>
<dbReference type="EMBL" id="BKCJ011140344">
    <property type="protein sequence ID" value="GFC92948.1"/>
    <property type="molecule type" value="Genomic_DNA"/>
</dbReference>
<protein>
    <recommendedName>
        <fullName evidence="3">CCHC-type domain-containing protein</fullName>
    </recommendedName>
</protein>
<organism evidence="4">
    <name type="scientific">Tanacetum cinerariifolium</name>
    <name type="common">Dalmatian daisy</name>
    <name type="synonym">Chrysanthemum cinerariifolium</name>
    <dbReference type="NCBI Taxonomy" id="118510"/>
    <lineage>
        <taxon>Eukaryota</taxon>
        <taxon>Viridiplantae</taxon>
        <taxon>Streptophyta</taxon>
        <taxon>Embryophyta</taxon>
        <taxon>Tracheophyta</taxon>
        <taxon>Spermatophyta</taxon>
        <taxon>Magnoliopsida</taxon>
        <taxon>eudicotyledons</taxon>
        <taxon>Gunneridae</taxon>
        <taxon>Pentapetalae</taxon>
        <taxon>asterids</taxon>
        <taxon>campanulids</taxon>
        <taxon>Asterales</taxon>
        <taxon>Asteraceae</taxon>
        <taxon>Asteroideae</taxon>
        <taxon>Anthemideae</taxon>
        <taxon>Anthemidinae</taxon>
        <taxon>Tanacetum</taxon>
    </lineage>
</organism>
<evidence type="ECO:0000259" key="3">
    <source>
        <dbReference type="PROSITE" id="PS50158"/>
    </source>
</evidence>
<feature type="non-terminal residue" evidence="4">
    <location>
        <position position="1"/>
    </location>
</feature>
<dbReference type="InterPro" id="IPR036875">
    <property type="entry name" value="Znf_CCHC_sf"/>
</dbReference>
<feature type="region of interest" description="Disordered" evidence="2">
    <location>
        <begin position="22"/>
        <end position="44"/>
    </location>
</feature>
<keyword evidence="1" id="KW-0862">Zinc</keyword>
<dbReference type="PROSITE" id="PS50158">
    <property type="entry name" value="ZF_CCHC"/>
    <property type="match status" value="1"/>
</dbReference>
<comment type="caution">
    <text evidence="4">The sequence shown here is derived from an EMBL/GenBank/DDBJ whole genome shotgun (WGS) entry which is preliminary data.</text>
</comment>
<name>A0A699S739_TANCI</name>
<keyword evidence="1" id="KW-0863">Zinc-finger</keyword>
<accession>A0A699S739</accession>
<dbReference type="GO" id="GO:0003676">
    <property type="term" value="F:nucleic acid binding"/>
    <property type="evidence" value="ECO:0007669"/>
    <property type="project" value="InterPro"/>
</dbReference>
<proteinExistence type="predicted"/>
<dbReference type="SMART" id="SM00343">
    <property type="entry name" value="ZnF_C2HC"/>
    <property type="match status" value="1"/>
</dbReference>
<feature type="non-terminal residue" evidence="4">
    <location>
        <position position="123"/>
    </location>
</feature>
<keyword evidence="1" id="KW-0479">Metal-binding</keyword>
<evidence type="ECO:0000256" key="1">
    <source>
        <dbReference type="PROSITE-ProRule" id="PRU00047"/>
    </source>
</evidence>
<dbReference type="AlphaFoldDB" id="A0A699S739"/>
<gene>
    <name evidence="4" type="ORF">Tci_864918</name>
</gene>
<sequence length="123" mass="14216">KDVVDGKLACLHKSSKDLEDIIESQRPVERPTTNKAEFVKAAERPTTDKVEIAKKPAVRYAEMYRRTSKRSTVRGNQRNWNNLKSYKLGPKFVLYKKPCFNCGDISHLANDCRKMVQRETTRS</sequence>
<dbReference type="SUPFAM" id="SSF57756">
    <property type="entry name" value="Retrovirus zinc finger-like domains"/>
    <property type="match status" value="1"/>
</dbReference>
<evidence type="ECO:0000313" key="4">
    <source>
        <dbReference type="EMBL" id="GFC92948.1"/>
    </source>
</evidence>
<dbReference type="GO" id="GO:0008270">
    <property type="term" value="F:zinc ion binding"/>
    <property type="evidence" value="ECO:0007669"/>
    <property type="project" value="UniProtKB-KW"/>
</dbReference>
<evidence type="ECO:0000256" key="2">
    <source>
        <dbReference type="SAM" id="MobiDB-lite"/>
    </source>
</evidence>